<evidence type="ECO:0000313" key="10">
    <source>
        <dbReference type="Proteomes" id="UP001595462"/>
    </source>
</evidence>
<dbReference type="PANTHER" id="PTHR11063">
    <property type="entry name" value="GLUTAMATE SEMIALDEHYDE DEHYDROGENASE"/>
    <property type="match status" value="1"/>
</dbReference>
<proteinExistence type="inferred from homology"/>
<dbReference type="Gene3D" id="3.40.605.10">
    <property type="entry name" value="Aldehyde Dehydrogenase, Chain A, domain 1"/>
    <property type="match status" value="1"/>
</dbReference>
<evidence type="ECO:0000256" key="4">
    <source>
        <dbReference type="ARBA" id="ARBA00022857"/>
    </source>
</evidence>
<dbReference type="InterPro" id="IPR016161">
    <property type="entry name" value="Ald_DH/histidinol_DH"/>
</dbReference>
<comment type="caution">
    <text evidence="9">The sequence shown here is derived from an EMBL/GenBank/DDBJ whole genome shotgun (WGS) entry which is preliminary data.</text>
</comment>
<keyword evidence="4 7" id="KW-0521">NADP</keyword>
<reference evidence="10" key="1">
    <citation type="journal article" date="2019" name="Int. J. Syst. Evol. Microbiol.">
        <title>The Global Catalogue of Microorganisms (GCM) 10K type strain sequencing project: providing services to taxonomists for standard genome sequencing and annotation.</title>
        <authorList>
            <consortium name="The Broad Institute Genomics Platform"/>
            <consortium name="The Broad Institute Genome Sequencing Center for Infectious Disease"/>
            <person name="Wu L."/>
            <person name="Ma J."/>
        </authorList>
    </citation>
    <scope>NUCLEOTIDE SEQUENCE [LARGE SCALE GENOMIC DNA]</scope>
    <source>
        <strain evidence="10">KCTC 52640</strain>
    </source>
</reference>
<protein>
    <recommendedName>
        <fullName evidence="7">Gamma-glutamyl phosphate reductase</fullName>
        <shortName evidence="7">GPR</shortName>
        <ecNumber evidence="7">1.2.1.41</ecNumber>
    </recommendedName>
    <alternativeName>
        <fullName evidence="7">Glutamate-5-semialdehyde dehydrogenase</fullName>
    </alternativeName>
    <alternativeName>
        <fullName evidence="7">Glutamyl-gamma-semialdehyde dehydrogenase</fullName>
        <shortName evidence="7">GSA dehydrogenase</shortName>
    </alternativeName>
</protein>
<comment type="pathway">
    <text evidence="1 7">Amino-acid biosynthesis; L-proline biosynthesis; L-glutamate 5-semialdehyde from L-glutamate: step 2/2.</text>
</comment>
<keyword evidence="5 7" id="KW-0560">Oxidoreductase</keyword>
<dbReference type="CDD" id="cd07079">
    <property type="entry name" value="ALDH_F18-19_ProA-GPR"/>
    <property type="match status" value="1"/>
</dbReference>
<dbReference type="InterPro" id="IPR015590">
    <property type="entry name" value="Aldehyde_DH_dom"/>
</dbReference>
<dbReference type="InterPro" id="IPR020593">
    <property type="entry name" value="G-glutamylP_reductase_CS"/>
</dbReference>
<keyword evidence="7" id="KW-0963">Cytoplasm</keyword>
<evidence type="ECO:0000256" key="2">
    <source>
        <dbReference type="ARBA" id="ARBA00022605"/>
    </source>
</evidence>
<dbReference type="InterPro" id="IPR000965">
    <property type="entry name" value="GPR_dom"/>
</dbReference>
<evidence type="ECO:0000313" key="9">
    <source>
        <dbReference type="EMBL" id="MFC3103203.1"/>
    </source>
</evidence>
<evidence type="ECO:0000256" key="5">
    <source>
        <dbReference type="ARBA" id="ARBA00023002"/>
    </source>
</evidence>
<dbReference type="RefSeq" id="WP_380687007.1">
    <property type="nucleotide sequence ID" value="NZ_JBHRSS010000003.1"/>
</dbReference>
<evidence type="ECO:0000256" key="3">
    <source>
        <dbReference type="ARBA" id="ARBA00022650"/>
    </source>
</evidence>
<dbReference type="PROSITE" id="PS01223">
    <property type="entry name" value="PROA"/>
    <property type="match status" value="1"/>
</dbReference>
<dbReference type="InterPro" id="IPR016162">
    <property type="entry name" value="Ald_DH_N"/>
</dbReference>
<feature type="domain" description="Aldehyde dehydrogenase" evidence="8">
    <location>
        <begin position="20"/>
        <end position="303"/>
    </location>
</feature>
<dbReference type="NCBIfam" id="NF001221">
    <property type="entry name" value="PRK00197.1"/>
    <property type="match status" value="1"/>
</dbReference>
<name>A0ABV7EKK3_9GAMM</name>
<evidence type="ECO:0000256" key="6">
    <source>
        <dbReference type="ARBA" id="ARBA00049024"/>
    </source>
</evidence>
<dbReference type="PIRSF" id="PIRSF000151">
    <property type="entry name" value="GPR"/>
    <property type="match status" value="1"/>
</dbReference>
<organism evidence="9 10">
    <name type="scientific">Salinisphaera aquimarina</name>
    <dbReference type="NCBI Taxonomy" id="2094031"/>
    <lineage>
        <taxon>Bacteria</taxon>
        <taxon>Pseudomonadati</taxon>
        <taxon>Pseudomonadota</taxon>
        <taxon>Gammaproteobacteria</taxon>
        <taxon>Salinisphaerales</taxon>
        <taxon>Salinisphaeraceae</taxon>
        <taxon>Salinisphaera</taxon>
    </lineage>
</organism>
<evidence type="ECO:0000256" key="1">
    <source>
        <dbReference type="ARBA" id="ARBA00004985"/>
    </source>
</evidence>
<evidence type="ECO:0000259" key="8">
    <source>
        <dbReference type="Pfam" id="PF00171"/>
    </source>
</evidence>
<dbReference type="EMBL" id="JBHRSS010000003">
    <property type="protein sequence ID" value="MFC3103203.1"/>
    <property type="molecule type" value="Genomic_DNA"/>
</dbReference>
<dbReference type="EC" id="1.2.1.41" evidence="7"/>
<dbReference type="GO" id="GO:0004350">
    <property type="term" value="F:glutamate-5-semialdehyde dehydrogenase activity"/>
    <property type="evidence" value="ECO:0007669"/>
    <property type="project" value="UniProtKB-EC"/>
</dbReference>
<comment type="function">
    <text evidence="7">Catalyzes the NADPH-dependent reduction of L-glutamate 5-phosphate into L-glutamate 5-semialdehyde and phosphate. The product spontaneously undergoes cyclization to form 1-pyrroline-5-carboxylate.</text>
</comment>
<accession>A0ABV7EKK3</accession>
<dbReference type="InterPro" id="IPR012134">
    <property type="entry name" value="Glu-5-SA_DH"/>
</dbReference>
<gene>
    <name evidence="7" type="primary">proA</name>
    <name evidence="9" type="ORF">ACFOSU_04790</name>
</gene>
<keyword evidence="3 7" id="KW-0641">Proline biosynthesis</keyword>
<comment type="subcellular location">
    <subcellularLocation>
        <location evidence="7">Cytoplasm</location>
    </subcellularLocation>
</comment>
<dbReference type="NCBIfam" id="TIGR00407">
    <property type="entry name" value="proA"/>
    <property type="match status" value="1"/>
</dbReference>
<dbReference type="PANTHER" id="PTHR11063:SF8">
    <property type="entry name" value="DELTA-1-PYRROLINE-5-CARBOXYLATE SYNTHASE"/>
    <property type="match status" value="1"/>
</dbReference>
<dbReference type="Gene3D" id="3.40.309.10">
    <property type="entry name" value="Aldehyde Dehydrogenase, Chain A, domain 2"/>
    <property type="match status" value="1"/>
</dbReference>
<evidence type="ECO:0000256" key="7">
    <source>
        <dbReference type="HAMAP-Rule" id="MF_00412"/>
    </source>
</evidence>
<keyword evidence="10" id="KW-1185">Reference proteome</keyword>
<dbReference type="Proteomes" id="UP001595462">
    <property type="component" value="Unassembled WGS sequence"/>
</dbReference>
<feature type="domain" description="Aldehyde dehydrogenase" evidence="8">
    <location>
        <begin position="326"/>
        <end position="390"/>
    </location>
</feature>
<keyword evidence="2 7" id="KW-0028">Amino-acid biosynthesis</keyword>
<dbReference type="InterPro" id="IPR016163">
    <property type="entry name" value="Ald_DH_C"/>
</dbReference>
<dbReference type="HAMAP" id="MF_00412">
    <property type="entry name" value="ProA"/>
    <property type="match status" value="1"/>
</dbReference>
<comment type="catalytic activity">
    <reaction evidence="6 7">
        <text>L-glutamate 5-semialdehyde + phosphate + NADP(+) = L-glutamyl 5-phosphate + NADPH + H(+)</text>
        <dbReference type="Rhea" id="RHEA:19541"/>
        <dbReference type="ChEBI" id="CHEBI:15378"/>
        <dbReference type="ChEBI" id="CHEBI:43474"/>
        <dbReference type="ChEBI" id="CHEBI:57783"/>
        <dbReference type="ChEBI" id="CHEBI:58066"/>
        <dbReference type="ChEBI" id="CHEBI:58274"/>
        <dbReference type="ChEBI" id="CHEBI:58349"/>
        <dbReference type="EC" id="1.2.1.41"/>
    </reaction>
</comment>
<dbReference type="Pfam" id="PF00171">
    <property type="entry name" value="Aldedh"/>
    <property type="match status" value="2"/>
</dbReference>
<sequence length="433" mass="46306">MSANLSDQAGSESRSTRQIQAQIQTLGKRARKAARLMAAAEPGDKNAALFAIAEALVANKDSILAANARDLRDGRDKLDRALLERLELNDQRIEQMAEGLRQVAALADPIGGITDLNFRPSGIQVGRMRVPLGVIGIIYESRPNVTADAAALCLKSGNAAILRGGSEAAHSNQAIAACITRGLTDADLPADAVQVVETTDRAAVAAMLHMPEYIDVIVPRGGKGLIEFVAEHAQMPVIKHLDGVCHVYIDDHADVDKAIAIAVNAKTQRYGTCNTMETLLVAKSVAEKILQPLSQDLHQAGVELRGCERTRKLLGPSIKPASDADWAEEYLAPILAVKIVDNMAQAIEHIETWGSHHTDAIVTENVTRARAFIRAVDSASVMVNASTRFADGFEYGLGAEIGISTDKLHARGPVGLEGLTSLKYVVFGDGHVR</sequence>
<comment type="similarity">
    <text evidence="7">Belongs to the gamma-glutamyl phosphate reductase family.</text>
</comment>
<dbReference type="SUPFAM" id="SSF53720">
    <property type="entry name" value="ALDH-like"/>
    <property type="match status" value="1"/>
</dbReference>